<proteinExistence type="predicted"/>
<comment type="caution">
    <text evidence="1">The sequence shown here is derived from an EMBL/GenBank/DDBJ whole genome shotgun (WGS) entry which is preliminary data.</text>
</comment>
<protein>
    <submittedName>
        <fullName evidence="1">Uncharacterized protein</fullName>
    </submittedName>
</protein>
<gene>
    <name evidence="1" type="ORF">EZS27_010150</name>
</gene>
<sequence length="41" mass="4959">MITNIIKKALHHSGKEMIDMLNEENELYPEECWMINYKNSF</sequence>
<organism evidence="1">
    <name type="scientific">termite gut metagenome</name>
    <dbReference type="NCBI Taxonomy" id="433724"/>
    <lineage>
        <taxon>unclassified sequences</taxon>
        <taxon>metagenomes</taxon>
        <taxon>organismal metagenomes</taxon>
    </lineage>
</organism>
<evidence type="ECO:0000313" key="1">
    <source>
        <dbReference type="EMBL" id="KAA6342086.1"/>
    </source>
</evidence>
<dbReference type="EMBL" id="SNRY01000346">
    <property type="protein sequence ID" value="KAA6342086.1"/>
    <property type="molecule type" value="Genomic_DNA"/>
</dbReference>
<reference evidence="1" key="1">
    <citation type="submission" date="2019-03" db="EMBL/GenBank/DDBJ databases">
        <title>Single cell metagenomics reveals metabolic interactions within the superorganism composed of flagellate Streblomastix strix and complex community of Bacteroidetes bacteria on its surface.</title>
        <authorList>
            <person name="Treitli S.C."/>
            <person name="Kolisko M."/>
            <person name="Husnik F."/>
            <person name="Keeling P."/>
            <person name="Hampl V."/>
        </authorList>
    </citation>
    <scope>NUCLEOTIDE SEQUENCE</scope>
    <source>
        <strain evidence="1">STM</strain>
    </source>
</reference>
<dbReference type="AlphaFoldDB" id="A0A5J4S7I1"/>
<name>A0A5J4S7I1_9ZZZZ</name>
<accession>A0A5J4S7I1</accession>